<proteinExistence type="predicted"/>
<dbReference type="InterPro" id="IPR012347">
    <property type="entry name" value="Ferritin-like"/>
</dbReference>
<name>A0A117M5V8_UNCT6</name>
<dbReference type="GO" id="GO:0004322">
    <property type="term" value="F:ferroxidase activity"/>
    <property type="evidence" value="ECO:0007669"/>
    <property type="project" value="TreeGrafter"/>
</dbReference>
<evidence type="ECO:0000313" key="5">
    <source>
        <dbReference type="EMBL" id="KUK86081.1"/>
    </source>
</evidence>
<feature type="binding site" evidence="3">
    <location>
        <position position="112"/>
    </location>
    <ligand>
        <name>Fe cation</name>
        <dbReference type="ChEBI" id="CHEBI:24875"/>
    </ligand>
</feature>
<feature type="binding site" evidence="3">
    <location>
        <position position="144"/>
    </location>
    <ligand>
        <name>Fe cation</name>
        <dbReference type="ChEBI" id="CHEBI:24875"/>
    </ligand>
</feature>
<dbReference type="PANTHER" id="PTHR30295:SF1">
    <property type="entry name" value="DNA PROTECTION DURING STARVATION PROTEIN"/>
    <property type="match status" value="1"/>
</dbReference>
<keyword evidence="3" id="KW-0479">Metal-binding</keyword>
<accession>A0A117M5V8</accession>
<organism evidence="5 6">
    <name type="scientific">candidate division TA06 bacterium 34_109</name>
    <dbReference type="NCBI Taxonomy" id="1635277"/>
    <lineage>
        <taxon>Bacteria</taxon>
        <taxon>Bacteria division TA06</taxon>
    </lineage>
</organism>
<dbReference type="SUPFAM" id="SSF47240">
    <property type="entry name" value="Ferritin-like"/>
    <property type="match status" value="1"/>
</dbReference>
<dbReference type="GO" id="GO:0008199">
    <property type="term" value="F:ferric iron binding"/>
    <property type="evidence" value="ECO:0007669"/>
    <property type="project" value="InterPro"/>
</dbReference>
<dbReference type="PATRIC" id="fig|1635277.3.peg.1456"/>
<evidence type="ECO:0000256" key="2">
    <source>
        <dbReference type="ARBA" id="ARBA00023004"/>
    </source>
</evidence>
<dbReference type="InterPro" id="IPR009040">
    <property type="entry name" value="Ferritin-like_diiron"/>
</dbReference>
<dbReference type="Gene3D" id="1.20.1260.10">
    <property type="match status" value="1"/>
</dbReference>
<evidence type="ECO:0000259" key="4">
    <source>
        <dbReference type="PROSITE" id="PS50905"/>
    </source>
</evidence>
<dbReference type="GO" id="GO:0020037">
    <property type="term" value="F:heme binding"/>
    <property type="evidence" value="ECO:0007669"/>
    <property type="project" value="TreeGrafter"/>
</dbReference>
<protein>
    <submittedName>
        <fullName evidence="5">Ferritin, Dps family protein</fullName>
    </submittedName>
</protein>
<comment type="caution">
    <text evidence="5">The sequence shown here is derived from an EMBL/GenBank/DDBJ whole genome shotgun (WGS) entry which is preliminary data.</text>
</comment>
<feature type="binding site" evidence="3">
    <location>
        <position position="63"/>
    </location>
    <ligand>
        <name>Fe cation</name>
        <dbReference type="ChEBI" id="CHEBI:24875"/>
    </ligand>
</feature>
<dbReference type="InterPro" id="IPR009078">
    <property type="entry name" value="Ferritin-like_SF"/>
</dbReference>
<sequence>MGTKGREIVGMNINQLVEELNKALADEWLAYYQYWIGAKVAKGPMRGAVAAELEEHAAEELEHAGQLVERILQLGGTPVLSPEDWYKVTNCGYSAPSDPQVKKLLEQNIKGEQCAIEVYQKLSKILKDKDSITYQLVLEILEDEVEHEEDLETLLEDLELM</sequence>
<gene>
    <name evidence="5" type="ORF">XE03_1719</name>
</gene>
<feature type="domain" description="Ferritin-like diiron" evidence="4">
    <location>
        <begin position="10"/>
        <end position="161"/>
    </location>
</feature>
<dbReference type="Proteomes" id="UP000053467">
    <property type="component" value="Unassembled WGS sequence"/>
</dbReference>
<dbReference type="EMBL" id="LGGX01000029">
    <property type="protein sequence ID" value="KUK86081.1"/>
    <property type="molecule type" value="Genomic_DNA"/>
</dbReference>
<feature type="binding site" evidence="3">
    <location>
        <position position="27"/>
    </location>
    <ligand>
        <name>Fe cation</name>
        <dbReference type="ChEBI" id="CHEBI:24875"/>
    </ligand>
</feature>
<reference evidence="6" key="1">
    <citation type="journal article" date="2015" name="MBio">
        <title>Genome-Resolved Metagenomic Analysis Reveals Roles for Candidate Phyla and Other Microbial Community Members in Biogeochemical Transformations in Oil Reservoirs.</title>
        <authorList>
            <person name="Hu P."/>
            <person name="Tom L."/>
            <person name="Singh A."/>
            <person name="Thomas B.C."/>
            <person name="Baker B.J."/>
            <person name="Piceno Y.M."/>
            <person name="Andersen G.L."/>
            <person name="Banfield J.F."/>
        </authorList>
    </citation>
    <scope>NUCLEOTIDE SEQUENCE [LARGE SCALE GENOMIC DNA]</scope>
</reference>
<dbReference type="GO" id="GO:0005829">
    <property type="term" value="C:cytosol"/>
    <property type="evidence" value="ECO:0007669"/>
    <property type="project" value="TreeGrafter"/>
</dbReference>
<evidence type="ECO:0000256" key="3">
    <source>
        <dbReference type="PIRSR" id="PIRSR018063-50"/>
    </source>
</evidence>
<dbReference type="PANTHER" id="PTHR30295">
    <property type="entry name" value="BACTERIOFERRITIN"/>
    <property type="match status" value="1"/>
</dbReference>
<dbReference type="GO" id="GO:0006879">
    <property type="term" value="P:intracellular iron ion homeostasis"/>
    <property type="evidence" value="ECO:0007669"/>
    <property type="project" value="UniProtKB-KW"/>
</dbReference>
<dbReference type="PIRSF" id="PIRSF018063">
    <property type="entry name" value="Ferrtn_UCP018063"/>
    <property type="match status" value="1"/>
</dbReference>
<dbReference type="InterPro" id="IPR008331">
    <property type="entry name" value="Ferritin_DPS_dom"/>
</dbReference>
<feature type="binding site" evidence="3">
    <location>
        <position position="147"/>
    </location>
    <ligand>
        <name>Fe cation</name>
        <dbReference type="ChEBI" id="CHEBI:24875"/>
    </ligand>
</feature>
<evidence type="ECO:0000256" key="1">
    <source>
        <dbReference type="ARBA" id="ARBA00022434"/>
    </source>
</evidence>
<evidence type="ECO:0000313" key="6">
    <source>
        <dbReference type="Proteomes" id="UP000053467"/>
    </source>
</evidence>
<dbReference type="Pfam" id="PF00210">
    <property type="entry name" value="Ferritin"/>
    <property type="match status" value="1"/>
</dbReference>
<dbReference type="AlphaFoldDB" id="A0A117M5V8"/>
<dbReference type="PROSITE" id="PS50905">
    <property type="entry name" value="FERRITIN_LIKE"/>
    <property type="match status" value="1"/>
</dbReference>
<keyword evidence="1" id="KW-0409">Iron storage</keyword>
<dbReference type="InterPro" id="IPR014490">
    <property type="entry name" value="Dps-like"/>
</dbReference>
<keyword evidence="2 3" id="KW-0408">Iron</keyword>